<organism evidence="1 2">
    <name type="scientific">Fluctibacter corallii</name>
    <dbReference type="NCBI Taxonomy" id="2984329"/>
    <lineage>
        <taxon>Bacteria</taxon>
        <taxon>Pseudomonadati</taxon>
        <taxon>Pseudomonadota</taxon>
        <taxon>Gammaproteobacteria</taxon>
        <taxon>Alteromonadales</taxon>
        <taxon>Alteromonadaceae</taxon>
        <taxon>Fluctibacter</taxon>
    </lineage>
</organism>
<sequence length="173" mass="19633">MPAPLVWLGLGLASLYASDSLTKAYQRTKGRVVYYPGESELPVKPVNGAVVTCGIFGVFDHTGIWCDDHIVELKGNGLIRGVSPERFLHGRSGEKIYVACDQADQPLIAPEAFQRASEQLFQYSRYHVLDNNCHRFVWQCLSGQRERLTRFTELNTRMCQHFSTPIHWHVAKL</sequence>
<dbReference type="Gene3D" id="3.90.1720.10">
    <property type="entry name" value="endopeptidase domain like (from Nostoc punctiforme)"/>
    <property type="match status" value="1"/>
</dbReference>
<dbReference type="EMBL" id="JAOWKX010000002">
    <property type="protein sequence ID" value="MCV2884126.1"/>
    <property type="molecule type" value="Genomic_DNA"/>
</dbReference>
<proteinExistence type="predicted"/>
<keyword evidence="2" id="KW-1185">Reference proteome</keyword>
<name>A0ABT3A612_9ALTE</name>
<gene>
    <name evidence="1" type="ORF">OE749_05425</name>
</gene>
<evidence type="ECO:0008006" key="3">
    <source>
        <dbReference type="Google" id="ProtNLM"/>
    </source>
</evidence>
<dbReference type="RefSeq" id="WP_263711332.1">
    <property type="nucleotide sequence ID" value="NZ_JAOWKX010000002.1"/>
</dbReference>
<evidence type="ECO:0000313" key="1">
    <source>
        <dbReference type="EMBL" id="MCV2884126.1"/>
    </source>
</evidence>
<reference evidence="1 2" key="1">
    <citation type="submission" date="2022-10" db="EMBL/GenBank/DDBJ databases">
        <title>Aestuariibacter sp. AA17 isolated from Montipora capitata coral fragment.</title>
        <authorList>
            <person name="Emsley S.A."/>
            <person name="Pfannmuller K.M."/>
            <person name="Loughran R.M."/>
            <person name="Shlafstein M."/>
            <person name="Papke E."/>
            <person name="Saw J.H."/>
            <person name="Ushijima B."/>
            <person name="Videau P."/>
        </authorList>
    </citation>
    <scope>NUCLEOTIDE SEQUENCE [LARGE SCALE GENOMIC DNA]</scope>
    <source>
        <strain evidence="1 2">AA17</strain>
    </source>
</reference>
<dbReference type="Proteomes" id="UP001652504">
    <property type="component" value="Unassembled WGS sequence"/>
</dbReference>
<protein>
    <recommendedName>
        <fullName evidence="3">LRAT domain-containing protein</fullName>
    </recommendedName>
</protein>
<comment type="caution">
    <text evidence="1">The sequence shown here is derived from an EMBL/GenBank/DDBJ whole genome shotgun (WGS) entry which is preliminary data.</text>
</comment>
<evidence type="ECO:0000313" key="2">
    <source>
        <dbReference type="Proteomes" id="UP001652504"/>
    </source>
</evidence>
<accession>A0ABT3A612</accession>